<keyword evidence="2" id="KW-1185">Reference proteome</keyword>
<name>A0A0S7BL34_9CHLR</name>
<protein>
    <submittedName>
        <fullName evidence="1">Uncharacterized protein</fullName>
    </submittedName>
</protein>
<evidence type="ECO:0000313" key="1">
    <source>
        <dbReference type="EMBL" id="GAP14394.1"/>
    </source>
</evidence>
<dbReference type="Proteomes" id="UP000055060">
    <property type="component" value="Unassembled WGS sequence"/>
</dbReference>
<organism evidence="1">
    <name type="scientific">Longilinea arvoryzae</name>
    <dbReference type="NCBI Taxonomy" id="360412"/>
    <lineage>
        <taxon>Bacteria</taxon>
        <taxon>Bacillati</taxon>
        <taxon>Chloroflexota</taxon>
        <taxon>Anaerolineae</taxon>
        <taxon>Anaerolineales</taxon>
        <taxon>Anaerolineaceae</taxon>
        <taxon>Longilinea</taxon>
    </lineage>
</organism>
<gene>
    <name evidence="1" type="ORF">LARV_02163</name>
</gene>
<dbReference type="RefSeq" id="WP_075073656.1">
    <property type="nucleotide sequence ID" value="NZ_DF967972.1"/>
</dbReference>
<dbReference type="OrthoDB" id="164722at2"/>
<evidence type="ECO:0000313" key="2">
    <source>
        <dbReference type="Proteomes" id="UP000055060"/>
    </source>
</evidence>
<accession>A0A0S7BL34</accession>
<proteinExistence type="predicted"/>
<dbReference type="STRING" id="360412.LARV_02163"/>
<sequence>MSRFNPFQPNENALPPEQVRFVDVHVEPWPDGRRVRVHLTLTPFQQPPDLEVAILDGQGREVSHIAIIENIDDHFVVTMHLRDPETQSDYRLEARLSYQSKGTIAQTGCTFQIPPETIP</sequence>
<reference evidence="1" key="1">
    <citation type="submission" date="2015-07" db="EMBL/GenBank/DDBJ databases">
        <title>Draft Genome Sequences of Anaerolinea thermolimosa IMO-1, Bellilinea caldifistulae GOMI-1, Leptolinea tardivitalis YMTK-2, Levilinea saccharolytica KIBI-1,Longilinea arvoryzae KOME-1, Previously Described as Members of the Anaerolineaceae (Chloroflexi).</title>
        <authorList>
            <person name="Sekiguchi Y."/>
            <person name="Ohashi A."/>
            <person name="Matsuura N."/>
            <person name="Tourlousse M.D."/>
        </authorList>
    </citation>
    <scope>NUCLEOTIDE SEQUENCE [LARGE SCALE GENOMIC DNA]</scope>
    <source>
        <strain evidence="1">KOME-1</strain>
    </source>
</reference>
<dbReference type="AlphaFoldDB" id="A0A0S7BL34"/>
<dbReference type="EMBL" id="DF967972">
    <property type="protein sequence ID" value="GAP14394.1"/>
    <property type="molecule type" value="Genomic_DNA"/>
</dbReference>